<dbReference type="SUPFAM" id="SSF55961">
    <property type="entry name" value="Bet v1-like"/>
    <property type="match status" value="1"/>
</dbReference>
<sequence length="131" mass="14008">MSSIVRTIPVTVPAEAAWLRLADVGAVNRLLTFLGDVTVDGDTRTCALGDLGTLREIILSVDEENRRVAYTIVEAPLPFTHHSAAFHLQADGAGGTVLSWTTDFLPAELRPQVEALVDQGVQSLTEALGRA</sequence>
<accession>A0ABW0GR90</accession>
<dbReference type="EMBL" id="JBHSLD010000014">
    <property type="protein sequence ID" value="MFC5382057.1"/>
    <property type="molecule type" value="Genomic_DNA"/>
</dbReference>
<gene>
    <name evidence="1" type="ORF">ACFPJ6_14895</name>
</gene>
<dbReference type="InterPro" id="IPR019587">
    <property type="entry name" value="Polyketide_cyclase/dehydratase"/>
</dbReference>
<dbReference type="RefSeq" id="WP_340269857.1">
    <property type="nucleotide sequence ID" value="NZ_JBBEOG010000005.1"/>
</dbReference>
<evidence type="ECO:0000313" key="2">
    <source>
        <dbReference type="Proteomes" id="UP001596122"/>
    </source>
</evidence>
<dbReference type="InterPro" id="IPR023393">
    <property type="entry name" value="START-like_dom_sf"/>
</dbReference>
<dbReference type="Gene3D" id="3.30.530.20">
    <property type="match status" value="1"/>
</dbReference>
<dbReference type="Proteomes" id="UP001596122">
    <property type="component" value="Unassembled WGS sequence"/>
</dbReference>
<proteinExistence type="predicted"/>
<organism evidence="1 2">
    <name type="scientific">Aquipuribacter nitratireducens</name>
    <dbReference type="NCBI Taxonomy" id="650104"/>
    <lineage>
        <taxon>Bacteria</taxon>
        <taxon>Bacillati</taxon>
        <taxon>Actinomycetota</taxon>
        <taxon>Actinomycetes</taxon>
        <taxon>Micrococcales</taxon>
        <taxon>Intrasporangiaceae</taxon>
        <taxon>Aquipuribacter</taxon>
    </lineage>
</organism>
<dbReference type="CDD" id="cd07821">
    <property type="entry name" value="PYR_PYL_RCAR_like"/>
    <property type="match status" value="1"/>
</dbReference>
<name>A0ABW0GR90_9MICO</name>
<dbReference type="Pfam" id="PF10604">
    <property type="entry name" value="Polyketide_cyc2"/>
    <property type="match status" value="1"/>
</dbReference>
<comment type="caution">
    <text evidence="1">The sequence shown here is derived from an EMBL/GenBank/DDBJ whole genome shotgun (WGS) entry which is preliminary data.</text>
</comment>
<reference evidence="2" key="1">
    <citation type="journal article" date="2019" name="Int. J. Syst. Evol. Microbiol.">
        <title>The Global Catalogue of Microorganisms (GCM) 10K type strain sequencing project: providing services to taxonomists for standard genome sequencing and annotation.</title>
        <authorList>
            <consortium name="The Broad Institute Genomics Platform"/>
            <consortium name="The Broad Institute Genome Sequencing Center for Infectious Disease"/>
            <person name="Wu L."/>
            <person name="Ma J."/>
        </authorList>
    </citation>
    <scope>NUCLEOTIDE SEQUENCE [LARGE SCALE GENOMIC DNA]</scope>
    <source>
        <strain evidence="2">CCUG 43114</strain>
    </source>
</reference>
<evidence type="ECO:0000313" key="1">
    <source>
        <dbReference type="EMBL" id="MFC5382057.1"/>
    </source>
</evidence>
<keyword evidence="2" id="KW-1185">Reference proteome</keyword>
<protein>
    <submittedName>
        <fullName evidence="1">SRPBCC family protein</fullName>
    </submittedName>
</protein>